<dbReference type="SUPFAM" id="SSF46894">
    <property type="entry name" value="C-terminal effector domain of the bipartite response regulators"/>
    <property type="match status" value="1"/>
</dbReference>
<dbReference type="RefSeq" id="WP_207250788.1">
    <property type="nucleotide sequence ID" value="NZ_JAFMPM010000006.1"/>
</dbReference>
<keyword evidence="3" id="KW-0805">Transcription regulation</keyword>
<evidence type="ECO:0000256" key="1">
    <source>
        <dbReference type="ARBA" id="ARBA00022553"/>
    </source>
</evidence>
<feature type="modified residue" description="4-aspartylphosphate" evidence="6">
    <location>
        <position position="73"/>
    </location>
</feature>
<evidence type="ECO:0000256" key="2">
    <source>
        <dbReference type="ARBA" id="ARBA00023012"/>
    </source>
</evidence>
<dbReference type="InterPro" id="IPR016032">
    <property type="entry name" value="Sig_transdc_resp-reg_C-effctor"/>
</dbReference>
<keyword evidence="5" id="KW-0804">Transcription</keyword>
<reference evidence="10" key="1">
    <citation type="submission" date="2021-04" db="EMBL/GenBank/DDBJ databases">
        <title>Complete Genome and methylome analysis of Thiothrix fructosivorans ATCC 49748.</title>
        <authorList>
            <person name="Fomenkov A."/>
            <person name="Sun L."/>
            <person name="Vincze T."/>
            <person name="Grabovich M.Y."/>
            <person name="Roberts R.J."/>
        </authorList>
    </citation>
    <scope>NUCLEOTIDE SEQUENCE</scope>
    <source>
        <strain evidence="10">ATCC 49748</strain>
    </source>
</reference>
<dbReference type="Pfam" id="PF00072">
    <property type="entry name" value="Response_reg"/>
    <property type="match status" value="1"/>
</dbReference>
<keyword evidence="2" id="KW-0902">Two-component regulatory system</keyword>
<protein>
    <submittedName>
        <fullName evidence="10">Response regulator transcription factor</fullName>
    </submittedName>
</protein>
<proteinExistence type="predicted"/>
<evidence type="ECO:0000259" key="8">
    <source>
        <dbReference type="PROSITE" id="PS50110"/>
    </source>
</evidence>
<feature type="DNA-binding region" description="OmpR/PhoB-type" evidence="7">
    <location>
        <begin position="147"/>
        <end position="246"/>
    </location>
</feature>
<dbReference type="PROSITE" id="PS51755">
    <property type="entry name" value="OMPR_PHOB"/>
    <property type="match status" value="1"/>
</dbReference>
<dbReference type="Pfam" id="PF00486">
    <property type="entry name" value="Trans_reg_C"/>
    <property type="match status" value="1"/>
</dbReference>
<dbReference type="GO" id="GO:0005829">
    <property type="term" value="C:cytosol"/>
    <property type="evidence" value="ECO:0007669"/>
    <property type="project" value="TreeGrafter"/>
</dbReference>
<dbReference type="AlphaFoldDB" id="A0A8B0SLY4"/>
<dbReference type="PANTHER" id="PTHR48111:SF1">
    <property type="entry name" value="TWO-COMPONENT RESPONSE REGULATOR ORR33"/>
    <property type="match status" value="1"/>
</dbReference>
<dbReference type="GO" id="GO:0006355">
    <property type="term" value="P:regulation of DNA-templated transcription"/>
    <property type="evidence" value="ECO:0007669"/>
    <property type="project" value="InterPro"/>
</dbReference>
<dbReference type="InterPro" id="IPR039420">
    <property type="entry name" value="WalR-like"/>
</dbReference>
<evidence type="ECO:0000256" key="7">
    <source>
        <dbReference type="PROSITE-ProRule" id="PRU01091"/>
    </source>
</evidence>
<organism evidence="10">
    <name type="scientific">Thiothrix fructosivorans</name>
    <dbReference type="NCBI Taxonomy" id="111770"/>
    <lineage>
        <taxon>Bacteria</taxon>
        <taxon>Pseudomonadati</taxon>
        <taxon>Pseudomonadota</taxon>
        <taxon>Gammaproteobacteria</taxon>
        <taxon>Thiotrichales</taxon>
        <taxon>Thiotrichaceae</taxon>
        <taxon>Thiothrix</taxon>
    </lineage>
</organism>
<dbReference type="InterPro" id="IPR001789">
    <property type="entry name" value="Sig_transdc_resp-reg_receiver"/>
</dbReference>
<dbReference type="PANTHER" id="PTHR48111">
    <property type="entry name" value="REGULATOR OF RPOS"/>
    <property type="match status" value="1"/>
</dbReference>
<dbReference type="InterPro" id="IPR036388">
    <property type="entry name" value="WH-like_DNA-bd_sf"/>
</dbReference>
<dbReference type="GO" id="GO:0032993">
    <property type="term" value="C:protein-DNA complex"/>
    <property type="evidence" value="ECO:0007669"/>
    <property type="project" value="TreeGrafter"/>
</dbReference>
<feature type="domain" description="Response regulatory" evidence="8">
    <location>
        <begin position="24"/>
        <end position="138"/>
    </location>
</feature>
<dbReference type="SMART" id="SM00862">
    <property type="entry name" value="Trans_reg_C"/>
    <property type="match status" value="1"/>
</dbReference>
<dbReference type="Gene3D" id="3.40.50.2300">
    <property type="match status" value="1"/>
</dbReference>
<evidence type="ECO:0000256" key="4">
    <source>
        <dbReference type="ARBA" id="ARBA00023125"/>
    </source>
</evidence>
<gene>
    <name evidence="10" type="ORF">J1836_003880</name>
</gene>
<evidence type="ECO:0000259" key="9">
    <source>
        <dbReference type="PROSITE" id="PS51755"/>
    </source>
</evidence>
<keyword evidence="1 6" id="KW-0597">Phosphoprotein</keyword>
<dbReference type="GO" id="GO:0000156">
    <property type="term" value="F:phosphorelay response regulator activity"/>
    <property type="evidence" value="ECO:0007669"/>
    <property type="project" value="TreeGrafter"/>
</dbReference>
<evidence type="ECO:0000256" key="3">
    <source>
        <dbReference type="ARBA" id="ARBA00023015"/>
    </source>
</evidence>
<dbReference type="InterPro" id="IPR001867">
    <property type="entry name" value="OmpR/PhoB-type_DNA-bd"/>
</dbReference>
<dbReference type="SUPFAM" id="SSF52172">
    <property type="entry name" value="CheY-like"/>
    <property type="match status" value="1"/>
</dbReference>
<dbReference type="Gene3D" id="1.10.10.10">
    <property type="entry name" value="Winged helix-like DNA-binding domain superfamily/Winged helix DNA-binding domain"/>
    <property type="match status" value="1"/>
</dbReference>
<keyword evidence="4 7" id="KW-0238">DNA-binding</keyword>
<evidence type="ECO:0000256" key="5">
    <source>
        <dbReference type="ARBA" id="ARBA00023163"/>
    </source>
</evidence>
<feature type="domain" description="OmpR/PhoB-type" evidence="9">
    <location>
        <begin position="147"/>
        <end position="246"/>
    </location>
</feature>
<name>A0A8B0SLY4_9GAMM</name>
<evidence type="ECO:0000256" key="6">
    <source>
        <dbReference type="PROSITE-ProRule" id="PRU00169"/>
    </source>
</evidence>
<dbReference type="SMART" id="SM00448">
    <property type="entry name" value="REC"/>
    <property type="match status" value="1"/>
</dbReference>
<dbReference type="InterPro" id="IPR011006">
    <property type="entry name" value="CheY-like_superfamily"/>
</dbReference>
<dbReference type="CDD" id="cd00383">
    <property type="entry name" value="trans_reg_C"/>
    <property type="match status" value="1"/>
</dbReference>
<dbReference type="Gene3D" id="6.10.250.690">
    <property type="match status" value="1"/>
</dbReference>
<dbReference type="GO" id="GO:0000976">
    <property type="term" value="F:transcription cis-regulatory region binding"/>
    <property type="evidence" value="ECO:0007669"/>
    <property type="project" value="TreeGrafter"/>
</dbReference>
<dbReference type="EMBL" id="CP072748">
    <property type="protein sequence ID" value="QTX11500.1"/>
    <property type="molecule type" value="Genomic_DNA"/>
</dbReference>
<sequence>MSKILIFEKMNLISSNASDAPARQILLVDDDILLHKLLEEYLCQHDYHIDALQCGEEISEFLQHQQPDFILLDIMMPGKDGLHWLRWLKKYHEHIPVMLLSAKKSAQERLQGLEFGADDYLTKPFHPKELLIRIRNIMRDRPLANGRVIHKIGSSFFDPVHEHLERDNTTIKLTTQESGLLQFFCQNPGQILTRDAISLALYGNDYQPMNRSIDMTINRLRKKLDDNATTPRYLCTVWRKGYRLTLDS</sequence>
<accession>A0A8B0SLY4</accession>
<dbReference type="PROSITE" id="PS50110">
    <property type="entry name" value="RESPONSE_REGULATORY"/>
    <property type="match status" value="1"/>
</dbReference>
<evidence type="ECO:0000313" key="10">
    <source>
        <dbReference type="EMBL" id="QTX11500.1"/>
    </source>
</evidence>